<organism evidence="9 10">
    <name type="scientific">Gracilibacillus dipsosauri</name>
    <dbReference type="NCBI Taxonomy" id="178340"/>
    <lineage>
        <taxon>Bacteria</taxon>
        <taxon>Bacillati</taxon>
        <taxon>Bacillota</taxon>
        <taxon>Bacilli</taxon>
        <taxon>Bacillales</taxon>
        <taxon>Bacillaceae</taxon>
        <taxon>Gracilibacillus</taxon>
    </lineage>
</organism>
<dbReference type="PROSITE" id="PS50902">
    <property type="entry name" value="FLAVODOXIN_LIKE"/>
    <property type="match status" value="1"/>
</dbReference>
<evidence type="ECO:0000256" key="1">
    <source>
        <dbReference type="ARBA" id="ARBA00001917"/>
    </source>
</evidence>
<evidence type="ECO:0000256" key="2">
    <source>
        <dbReference type="ARBA" id="ARBA00003297"/>
    </source>
</evidence>
<dbReference type="OrthoDB" id="9790745at2"/>
<dbReference type="SUPFAM" id="SSF52218">
    <property type="entry name" value="Flavoproteins"/>
    <property type="match status" value="1"/>
</dbReference>
<evidence type="ECO:0000313" key="9">
    <source>
        <dbReference type="EMBL" id="PWU69521.1"/>
    </source>
</evidence>
<dbReference type="Proteomes" id="UP000245624">
    <property type="component" value="Unassembled WGS sequence"/>
</dbReference>
<dbReference type="PANTHER" id="PTHR42809">
    <property type="entry name" value="FLAVODOXIN 2"/>
    <property type="match status" value="1"/>
</dbReference>
<dbReference type="AlphaFoldDB" id="A0A317L120"/>
<comment type="similarity">
    <text evidence="3">Belongs to the flavodoxin family.</text>
</comment>
<dbReference type="EMBL" id="QGTD01000005">
    <property type="protein sequence ID" value="PWU69521.1"/>
    <property type="molecule type" value="Genomic_DNA"/>
</dbReference>
<dbReference type="Pfam" id="PF00258">
    <property type="entry name" value="Flavodoxin_1"/>
    <property type="match status" value="1"/>
</dbReference>
<sequence length="146" mass="16732">MKAAIIYTSVTGNTSTLAEIIHEKMEARDIETDLLLVDECDFSTLKEYDMIAVGTYSWDNGELPLEMEDLFEAFEQEDMKHVTTGVFGTGDSFYPYFCGAVDIFRDMLYVQTNLAVTLKVELTPQNDDYLRCEKFCDRLARELVYA</sequence>
<keyword evidence="5" id="KW-0285">Flavoprotein</keyword>
<proteinExistence type="inferred from homology"/>
<keyword evidence="10" id="KW-1185">Reference proteome</keyword>
<dbReference type="RefSeq" id="WP_054787164.1">
    <property type="nucleotide sequence ID" value="NZ_JAJUIE010000010.1"/>
</dbReference>
<evidence type="ECO:0000256" key="6">
    <source>
        <dbReference type="ARBA" id="ARBA00022643"/>
    </source>
</evidence>
<evidence type="ECO:0000256" key="7">
    <source>
        <dbReference type="ARBA" id="ARBA00022982"/>
    </source>
</evidence>
<dbReference type="InterPro" id="IPR029039">
    <property type="entry name" value="Flavoprotein-like_sf"/>
</dbReference>
<comment type="cofactor">
    <cofactor evidence="1">
        <name>FMN</name>
        <dbReference type="ChEBI" id="CHEBI:58210"/>
    </cofactor>
</comment>
<comment type="function">
    <text evidence="2">Low-potential electron donor to a number of redox enzymes.</text>
</comment>
<dbReference type="GO" id="GO:0010181">
    <property type="term" value="F:FMN binding"/>
    <property type="evidence" value="ECO:0007669"/>
    <property type="project" value="InterPro"/>
</dbReference>
<dbReference type="InterPro" id="IPR050619">
    <property type="entry name" value="Flavodoxin"/>
</dbReference>
<evidence type="ECO:0000256" key="4">
    <source>
        <dbReference type="ARBA" id="ARBA00022448"/>
    </source>
</evidence>
<evidence type="ECO:0000259" key="8">
    <source>
        <dbReference type="PROSITE" id="PS50902"/>
    </source>
</evidence>
<reference evidence="9 10" key="1">
    <citation type="submission" date="2018-05" db="EMBL/GenBank/DDBJ databases">
        <title>Genomic analysis of Gracilibacillus dipsosauri DD1 reveals novel features of a salt-tolerant amylase.</title>
        <authorList>
            <person name="Deutch C.E."/>
            <person name="Yang S."/>
        </authorList>
    </citation>
    <scope>NUCLEOTIDE SEQUENCE [LARGE SCALE GENOMIC DNA]</scope>
    <source>
        <strain evidence="9 10">DD1</strain>
    </source>
</reference>
<evidence type="ECO:0000313" key="10">
    <source>
        <dbReference type="Proteomes" id="UP000245624"/>
    </source>
</evidence>
<keyword evidence="6" id="KW-0288">FMN</keyword>
<keyword evidence="4" id="KW-0813">Transport</keyword>
<feature type="domain" description="Flavodoxin-like" evidence="8">
    <location>
        <begin position="3"/>
        <end position="140"/>
    </location>
</feature>
<name>A0A317L120_9BACI</name>
<gene>
    <name evidence="9" type="ORF">DLJ74_05990</name>
</gene>
<dbReference type="Gene3D" id="3.40.50.360">
    <property type="match status" value="1"/>
</dbReference>
<keyword evidence="7" id="KW-0249">Electron transport</keyword>
<dbReference type="PANTHER" id="PTHR42809:SF1">
    <property type="entry name" value="FLAVODOXIN 1"/>
    <property type="match status" value="1"/>
</dbReference>
<evidence type="ECO:0000256" key="3">
    <source>
        <dbReference type="ARBA" id="ARBA00005267"/>
    </source>
</evidence>
<accession>A0A317L120</accession>
<protein>
    <submittedName>
        <fullName evidence="9">Flavodoxin</fullName>
    </submittedName>
</protein>
<dbReference type="GO" id="GO:0016651">
    <property type="term" value="F:oxidoreductase activity, acting on NAD(P)H"/>
    <property type="evidence" value="ECO:0007669"/>
    <property type="project" value="UniProtKB-ARBA"/>
</dbReference>
<dbReference type="InterPro" id="IPR008254">
    <property type="entry name" value="Flavodoxin/NO_synth"/>
</dbReference>
<comment type="caution">
    <text evidence="9">The sequence shown here is derived from an EMBL/GenBank/DDBJ whole genome shotgun (WGS) entry which is preliminary data.</text>
</comment>
<evidence type="ECO:0000256" key="5">
    <source>
        <dbReference type="ARBA" id="ARBA00022630"/>
    </source>
</evidence>